<dbReference type="AlphaFoldDB" id="A0A1F5JLW9"/>
<dbReference type="Proteomes" id="UP000177555">
    <property type="component" value="Unassembled WGS sequence"/>
</dbReference>
<feature type="region of interest" description="Disordered" evidence="1">
    <location>
        <begin position="31"/>
        <end position="86"/>
    </location>
</feature>
<evidence type="ECO:0000313" key="2">
    <source>
        <dbReference type="EMBL" id="OGE29654.1"/>
    </source>
</evidence>
<dbReference type="EMBL" id="MFCP01000003">
    <property type="protein sequence ID" value="OGE29654.1"/>
    <property type="molecule type" value="Genomic_DNA"/>
</dbReference>
<organism evidence="2 3">
    <name type="scientific">Candidatus Daviesbacteria bacterium RIFCSPHIGHO2_01_FULL_40_11</name>
    <dbReference type="NCBI Taxonomy" id="1797762"/>
    <lineage>
        <taxon>Bacteria</taxon>
        <taxon>Candidatus Daviesiibacteriota</taxon>
    </lineage>
</organism>
<gene>
    <name evidence="2" type="ORF">A2867_02250</name>
</gene>
<feature type="compositionally biased region" description="Polar residues" evidence="1">
    <location>
        <begin position="73"/>
        <end position="86"/>
    </location>
</feature>
<sequence>MIIIAAVLVLIISAVISNQIDFKKTQDQKKILSASSSSTQSPFPTPTPSPKPSPSSNSSNNSQVTIKQEVKETASTPQTFNLSDFKYPNSSQVGNLENGIKLESSDDPNTITDWYQEKIRSLGFKSKSFVKTNTNGNILNKLVAASANKEVRVEIEKSAEVSKVSIAVTLIAT</sequence>
<reference evidence="2 3" key="1">
    <citation type="journal article" date="2016" name="Nat. Commun.">
        <title>Thousands of microbial genomes shed light on interconnected biogeochemical processes in an aquifer system.</title>
        <authorList>
            <person name="Anantharaman K."/>
            <person name="Brown C.T."/>
            <person name="Hug L.A."/>
            <person name="Sharon I."/>
            <person name="Castelle C.J."/>
            <person name="Probst A.J."/>
            <person name="Thomas B.C."/>
            <person name="Singh A."/>
            <person name="Wilkins M.J."/>
            <person name="Karaoz U."/>
            <person name="Brodie E.L."/>
            <person name="Williams K.H."/>
            <person name="Hubbard S.S."/>
            <person name="Banfield J.F."/>
        </authorList>
    </citation>
    <scope>NUCLEOTIDE SEQUENCE [LARGE SCALE GENOMIC DNA]</scope>
</reference>
<feature type="compositionally biased region" description="Low complexity" evidence="1">
    <location>
        <begin position="33"/>
        <end position="42"/>
    </location>
</feature>
<proteinExistence type="predicted"/>
<evidence type="ECO:0000256" key="1">
    <source>
        <dbReference type="SAM" id="MobiDB-lite"/>
    </source>
</evidence>
<name>A0A1F5JLW9_9BACT</name>
<evidence type="ECO:0000313" key="3">
    <source>
        <dbReference type="Proteomes" id="UP000177555"/>
    </source>
</evidence>
<protein>
    <submittedName>
        <fullName evidence="2">Uncharacterized protein</fullName>
    </submittedName>
</protein>
<feature type="compositionally biased region" description="Pro residues" evidence="1">
    <location>
        <begin position="43"/>
        <end position="53"/>
    </location>
</feature>
<accession>A0A1F5JLW9</accession>
<comment type="caution">
    <text evidence="2">The sequence shown here is derived from an EMBL/GenBank/DDBJ whole genome shotgun (WGS) entry which is preliminary data.</text>
</comment>